<dbReference type="PROSITE" id="PS00498">
    <property type="entry name" value="TYROSINASE_2"/>
    <property type="match status" value="1"/>
</dbReference>
<keyword evidence="6" id="KW-1185">Reference proteome</keyword>
<dbReference type="OrthoDB" id="6132182at2759"/>
<keyword evidence="2" id="KW-0186">Copper</keyword>
<dbReference type="PANTHER" id="PTHR11474">
    <property type="entry name" value="TYROSINASE FAMILY MEMBER"/>
    <property type="match status" value="1"/>
</dbReference>
<evidence type="ECO:0000256" key="2">
    <source>
        <dbReference type="ARBA" id="ARBA00023008"/>
    </source>
</evidence>
<dbReference type="GO" id="GO:0016491">
    <property type="term" value="F:oxidoreductase activity"/>
    <property type="evidence" value="ECO:0007669"/>
    <property type="project" value="InterPro"/>
</dbReference>
<dbReference type="EMBL" id="ML978123">
    <property type="protein sequence ID" value="KAF2101160.1"/>
    <property type="molecule type" value="Genomic_DNA"/>
</dbReference>
<feature type="signal peptide" evidence="3">
    <location>
        <begin position="1"/>
        <end position="22"/>
    </location>
</feature>
<dbReference type="SUPFAM" id="SSF48056">
    <property type="entry name" value="Di-copper centre-containing domain"/>
    <property type="match status" value="1"/>
</dbReference>
<dbReference type="PRINTS" id="PR00092">
    <property type="entry name" value="TYROSINASE"/>
</dbReference>
<comment type="caution">
    <text evidence="5">The sequence shown here is derived from an EMBL/GenBank/DDBJ whole genome shotgun (WGS) entry which is preliminary data.</text>
</comment>
<sequence>MRWPNAFSLAVVFLTVFGVAEGSRFHHSKCTKPLVRKEWRTLCKEEQLDYIRASLCLINKPGRSHRYFPGVTSRHDDFAASHINATGPPVGSIDIRNDLGLGKLFPGIHYNGVFLPWHRWFIWQHEQSLRNDCGYKGAHPYWDYSLDVAEAGAQLNKSPVFDGTYGFGGNGEGGTVPLPGPAQGGGGFGPNLGGCVVDGPFKHMTVHLGPDYEFQSASRCLHRNLQPELADVVLAWKGAVVPLLNQKTYAKFAFGVNVAPFNNTLPGIHVGGHICVGGTESNAWSSPEDPMFFMQHANLDRIWNLWQLKDNGKNLWDIDAPIFPNGTGVTKLDTVMYMGDYIAPPVEIKTVMDTLNRDGDGILCYEYENTAHEE</sequence>
<reference evidence="5" key="1">
    <citation type="journal article" date="2020" name="Stud. Mycol.">
        <title>101 Dothideomycetes genomes: a test case for predicting lifestyles and emergence of pathogens.</title>
        <authorList>
            <person name="Haridas S."/>
            <person name="Albert R."/>
            <person name="Binder M."/>
            <person name="Bloem J."/>
            <person name="Labutti K."/>
            <person name="Salamov A."/>
            <person name="Andreopoulos B."/>
            <person name="Baker S."/>
            <person name="Barry K."/>
            <person name="Bills G."/>
            <person name="Bluhm B."/>
            <person name="Cannon C."/>
            <person name="Castanera R."/>
            <person name="Culley D."/>
            <person name="Daum C."/>
            <person name="Ezra D."/>
            <person name="Gonzalez J."/>
            <person name="Henrissat B."/>
            <person name="Kuo A."/>
            <person name="Liang C."/>
            <person name="Lipzen A."/>
            <person name="Lutzoni F."/>
            <person name="Magnuson J."/>
            <person name="Mondo S."/>
            <person name="Nolan M."/>
            <person name="Ohm R."/>
            <person name="Pangilinan J."/>
            <person name="Park H.-J."/>
            <person name="Ramirez L."/>
            <person name="Alfaro M."/>
            <person name="Sun H."/>
            <person name="Tritt A."/>
            <person name="Yoshinaga Y."/>
            <person name="Zwiers L.-H."/>
            <person name="Turgeon B."/>
            <person name="Goodwin S."/>
            <person name="Spatafora J."/>
            <person name="Crous P."/>
            <person name="Grigoriev I."/>
        </authorList>
    </citation>
    <scope>NUCLEOTIDE SEQUENCE</scope>
    <source>
        <strain evidence="5">CBS 133067</strain>
    </source>
</reference>
<gene>
    <name evidence="5" type="ORF">NA57DRAFT_72603</name>
</gene>
<dbReference type="InterPro" id="IPR002227">
    <property type="entry name" value="Tyrosinase_Cu-bd"/>
</dbReference>
<dbReference type="Gene3D" id="1.10.1280.10">
    <property type="entry name" value="Di-copper center containing domain from catechol oxidase"/>
    <property type="match status" value="1"/>
</dbReference>
<keyword evidence="1" id="KW-0479">Metal-binding</keyword>
<dbReference type="InterPro" id="IPR008922">
    <property type="entry name" value="Di-copper_centre_dom_sf"/>
</dbReference>
<dbReference type="InterPro" id="IPR050316">
    <property type="entry name" value="Tyrosinase/Hemocyanin"/>
</dbReference>
<evidence type="ECO:0000256" key="1">
    <source>
        <dbReference type="ARBA" id="ARBA00022723"/>
    </source>
</evidence>
<proteinExistence type="predicted"/>
<name>A0A9P4IKZ6_9PEZI</name>
<evidence type="ECO:0000256" key="3">
    <source>
        <dbReference type="SAM" id="SignalP"/>
    </source>
</evidence>
<organism evidence="5 6">
    <name type="scientific">Rhizodiscina lignyota</name>
    <dbReference type="NCBI Taxonomy" id="1504668"/>
    <lineage>
        <taxon>Eukaryota</taxon>
        <taxon>Fungi</taxon>
        <taxon>Dikarya</taxon>
        <taxon>Ascomycota</taxon>
        <taxon>Pezizomycotina</taxon>
        <taxon>Dothideomycetes</taxon>
        <taxon>Pleosporomycetidae</taxon>
        <taxon>Aulographales</taxon>
        <taxon>Rhizodiscinaceae</taxon>
        <taxon>Rhizodiscina</taxon>
    </lineage>
</organism>
<keyword evidence="3" id="KW-0732">Signal</keyword>
<evidence type="ECO:0000313" key="6">
    <source>
        <dbReference type="Proteomes" id="UP000799772"/>
    </source>
</evidence>
<feature type="chain" id="PRO_5040509931" evidence="3">
    <location>
        <begin position="23"/>
        <end position="374"/>
    </location>
</feature>
<feature type="domain" description="Tyrosinase copper-binding" evidence="4">
    <location>
        <begin position="289"/>
        <end position="300"/>
    </location>
</feature>
<dbReference type="PANTHER" id="PTHR11474:SF126">
    <property type="entry name" value="TYROSINASE-LIKE PROTEIN TYR-1-RELATED"/>
    <property type="match status" value="1"/>
</dbReference>
<dbReference type="AlphaFoldDB" id="A0A9P4IKZ6"/>
<evidence type="ECO:0000259" key="4">
    <source>
        <dbReference type="PROSITE" id="PS00498"/>
    </source>
</evidence>
<accession>A0A9P4IKZ6</accession>
<dbReference type="Proteomes" id="UP000799772">
    <property type="component" value="Unassembled WGS sequence"/>
</dbReference>
<evidence type="ECO:0000313" key="5">
    <source>
        <dbReference type="EMBL" id="KAF2101160.1"/>
    </source>
</evidence>
<dbReference type="GO" id="GO:0046872">
    <property type="term" value="F:metal ion binding"/>
    <property type="evidence" value="ECO:0007669"/>
    <property type="project" value="UniProtKB-KW"/>
</dbReference>
<protein>
    <submittedName>
        <fullName evidence="5">Di-copper centre-containing protein</fullName>
    </submittedName>
</protein>
<dbReference type="Pfam" id="PF00264">
    <property type="entry name" value="Tyrosinase"/>
    <property type="match status" value="1"/>
</dbReference>